<evidence type="ECO:0000313" key="9">
    <source>
        <dbReference type="EMBL" id="ACS60274.1"/>
    </source>
</evidence>
<organism evidence="9 10">
    <name type="scientific">Rhizobium leguminosarum bv. trifolii (strain WSM1325)</name>
    <dbReference type="NCBI Taxonomy" id="395491"/>
    <lineage>
        <taxon>Bacteria</taxon>
        <taxon>Pseudomonadati</taxon>
        <taxon>Pseudomonadota</taxon>
        <taxon>Alphaproteobacteria</taxon>
        <taxon>Hyphomicrobiales</taxon>
        <taxon>Rhizobiaceae</taxon>
        <taxon>Rhizobium/Agrobacterium group</taxon>
        <taxon>Rhizobium</taxon>
    </lineage>
</organism>
<keyword evidence="1 7" id="KW-0645">Protease</keyword>
<sequence>MADRKVFSNSVVPLPDHPGLTHNGLMVNAVEPASTTPVDVMFSMDIAPDLRKELENKIGAGETVSPNELQSKYGGDPENAGALIKWLKSQGFEILDVAADKSAVYARAAVPVVEQVLQVKMVPVTRDGITYMSAQNPPSLPAEIGEPVHAILGLQPFRRAQKHFRKRFSRVANRNRLRAGSPQPNIDNSPPYLIAEILRAYGAHGLGLTGNGQQIAVLIDTFPAEADLKAFWKANGLKWDGSRIKKINVGNTPLPPPEGEETLDVSWTGGIAPEAEIRIYASGSLQFSALDRALDRIIADVPANPGLRQLSISLGLGETYMGGPDGEVAAQHSRFLKLAAAGVNVFVSTGDAGSNPDPTGHSPTGPLQAEYESTDTAVVAVGGTTLQLTPDGSVSSEIGWAASGGGRSVLFSRPVWQAGVGIPPGTDRLVPDVCAAADPNTGAFLVLHGQPTGIGGTSWSAPMWAGFCALINEARHKNGQPALPYLNPLLYPLSGTAAFRDISHGTNGAYTAKSGYDLVTGLGAPNLAKLISTLVGQEV</sequence>
<protein>
    <submittedName>
        <fullName evidence="9">Peptidase S53 propeptide</fullName>
    </submittedName>
</protein>
<dbReference type="OrthoDB" id="9002785at2"/>
<dbReference type="HOGENOM" id="CLU_012501_0_0_5"/>
<keyword evidence="6" id="KW-0865">Zymogen</keyword>
<feature type="active site" description="Charge relay system" evidence="7">
    <location>
        <position position="264"/>
    </location>
</feature>
<evidence type="ECO:0000256" key="3">
    <source>
        <dbReference type="ARBA" id="ARBA00022801"/>
    </source>
</evidence>
<dbReference type="InterPro" id="IPR023828">
    <property type="entry name" value="Peptidase_S8_Ser-AS"/>
</dbReference>
<dbReference type="PANTHER" id="PTHR14218">
    <property type="entry name" value="PROTEASE S8 TRIPEPTIDYL PEPTIDASE I CLN2"/>
    <property type="match status" value="1"/>
</dbReference>
<keyword evidence="5 7" id="KW-0106">Calcium</keyword>
<feature type="active site" description="Charge relay system" evidence="7">
    <location>
        <position position="260"/>
    </location>
</feature>
<dbReference type="Gene3D" id="3.40.50.200">
    <property type="entry name" value="Peptidase S8/S53 domain"/>
    <property type="match status" value="1"/>
</dbReference>
<dbReference type="Proteomes" id="UP000002256">
    <property type="component" value="Plasmid pR132503"/>
</dbReference>
<dbReference type="AlphaFoldDB" id="C6B8N6"/>
<feature type="active site" description="Charge relay system" evidence="7">
    <location>
        <position position="458"/>
    </location>
</feature>
<keyword evidence="9" id="KW-0614">Plasmid</keyword>
<feature type="binding site" evidence="7">
    <location>
        <position position="502"/>
    </location>
    <ligand>
        <name>Ca(2+)</name>
        <dbReference type="ChEBI" id="CHEBI:29108"/>
    </ligand>
</feature>
<dbReference type="CDD" id="cd04056">
    <property type="entry name" value="Peptidases_S53"/>
    <property type="match status" value="1"/>
</dbReference>
<feature type="domain" description="Peptidase S53" evidence="8">
    <location>
        <begin position="188"/>
        <end position="537"/>
    </location>
</feature>
<dbReference type="SMART" id="SM00944">
    <property type="entry name" value="Pro-kuma_activ"/>
    <property type="match status" value="1"/>
</dbReference>
<accession>C6B8N6</accession>
<dbReference type="SUPFAM" id="SSF54897">
    <property type="entry name" value="Protease propeptides/inhibitors"/>
    <property type="match status" value="1"/>
</dbReference>
<dbReference type="GO" id="GO:0004252">
    <property type="term" value="F:serine-type endopeptidase activity"/>
    <property type="evidence" value="ECO:0007669"/>
    <property type="project" value="UniProtKB-UniRule"/>
</dbReference>
<dbReference type="InterPro" id="IPR030400">
    <property type="entry name" value="Sedolisin_dom"/>
</dbReference>
<dbReference type="KEGG" id="rlg:Rleg_5453"/>
<geneLocation type="plasmid" evidence="9 10">
    <name>pR132503</name>
</geneLocation>
<dbReference type="GO" id="GO:0006508">
    <property type="term" value="P:proteolysis"/>
    <property type="evidence" value="ECO:0007669"/>
    <property type="project" value="UniProtKB-KW"/>
</dbReference>
<feature type="binding site" evidence="7">
    <location>
        <position position="501"/>
    </location>
    <ligand>
        <name>Ca(2+)</name>
        <dbReference type="ChEBI" id="CHEBI:29108"/>
    </ligand>
</feature>
<keyword evidence="4 7" id="KW-0720">Serine protease</keyword>
<keyword evidence="3 7" id="KW-0378">Hydrolase</keyword>
<dbReference type="PROSITE" id="PS51695">
    <property type="entry name" value="SEDOLISIN"/>
    <property type="match status" value="1"/>
</dbReference>
<dbReference type="PROSITE" id="PS00138">
    <property type="entry name" value="SUBTILASE_SER"/>
    <property type="match status" value="1"/>
</dbReference>
<evidence type="ECO:0000313" key="10">
    <source>
        <dbReference type="Proteomes" id="UP000002256"/>
    </source>
</evidence>
<keyword evidence="2 7" id="KW-0479">Metal-binding</keyword>
<dbReference type="InterPro" id="IPR036852">
    <property type="entry name" value="Peptidase_S8/S53_dom_sf"/>
</dbReference>
<dbReference type="GO" id="GO:0046872">
    <property type="term" value="F:metal ion binding"/>
    <property type="evidence" value="ECO:0007669"/>
    <property type="project" value="UniProtKB-UniRule"/>
</dbReference>
<dbReference type="InterPro" id="IPR015366">
    <property type="entry name" value="S53_propep"/>
</dbReference>
<dbReference type="EMBL" id="CP001625">
    <property type="protein sequence ID" value="ACS60274.1"/>
    <property type="molecule type" value="Genomic_DNA"/>
</dbReference>
<feature type="binding site" evidence="7">
    <location>
        <position position="517"/>
    </location>
    <ligand>
        <name>Ca(2+)</name>
        <dbReference type="ChEBI" id="CHEBI:29108"/>
    </ligand>
</feature>
<comment type="cofactor">
    <cofactor evidence="7">
        <name>Ca(2+)</name>
        <dbReference type="ChEBI" id="CHEBI:29108"/>
    </cofactor>
    <text evidence="7">Binds 1 Ca(2+) ion per subunit.</text>
</comment>
<evidence type="ECO:0000256" key="6">
    <source>
        <dbReference type="ARBA" id="ARBA00023145"/>
    </source>
</evidence>
<dbReference type="InterPro" id="IPR050819">
    <property type="entry name" value="Tripeptidyl-peptidase_I"/>
</dbReference>
<gene>
    <name evidence="9" type="ordered locus">Rleg_5453</name>
</gene>
<dbReference type="Pfam" id="PF09286">
    <property type="entry name" value="Pro-kuma_activ"/>
    <property type="match status" value="1"/>
</dbReference>
<evidence type="ECO:0000259" key="8">
    <source>
        <dbReference type="PROSITE" id="PS51695"/>
    </source>
</evidence>
<dbReference type="SUPFAM" id="SSF52743">
    <property type="entry name" value="Subtilisin-like"/>
    <property type="match status" value="1"/>
</dbReference>
<dbReference type="GO" id="GO:0008240">
    <property type="term" value="F:tripeptidyl-peptidase activity"/>
    <property type="evidence" value="ECO:0007669"/>
    <property type="project" value="TreeGrafter"/>
</dbReference>
<evidence type="ECO:0000256" key="2">
    <source>
        <dbReference type="ARBA" id="ARBA00022723"/>
    </source>
</evidence>
<evidence type="ECO:0000256" key="5">
    <source>
        <dbReference type="ARBA" id="ARBA00022837"/>
    </source>
</evidence>
<proteinExistence type="predicted"/>
<evidence type="ECO:0000256" key="4">
    <source>
        <dbReference type="ARBA" id="ARBA00022825"/>
    </source>
</evidence>
<dbReference type="PANTHER" id="PTHR14218:SF15">
    <property type="entry name" value="TRIPEPTIDYL-PEPTIDASE 1"/>
    <property type="match status" value="1"/>
</dbReference>
<dbReference type="InterPro" id="IPR000209">
    <property type="entry name" value="Peptidase_S8/S53_dom"/>
</dbReference>
<evidence type="ECO:0000256" key="7">
    <source>
        <dbReference type="PROSITE-ProRule" id="PRU01032"/>
    </source>
</evidence>
<feature type="binding site" evidence="7">
    <location>
        <position position="515"/>
    </location>
    <ligand>
        <name>Ca(2+)</name>
        <dbReference type="ChEBI" id="CHEBI:29108"/>
    </ligand>
</feature>
<evidence type="ECO:0000256" key="1">
    <source>
        <dbReference type="ARBA" id="ARBA00022670"/>
    </source>
</evidence>
<name>C6B8N6_RHILS</name>
<dbReference type="Pfam" id="PF00082">
    <property type="entry name" value="Peptidase_S8"/>
    <property type="match status" value="1"/>
</dbReference>
<reference evidence="9 10" key="1">
    <citation type="journal article" date="2010" name="Stand. Genomic Sci.">
        <title>Complete genome sequence of Rhizobium leguminosarum bv. trifolii strain WSM1325, an effective microsymbiont of annual Mediterranean clovers.</title>
        <authorList>
            <person name="Reeve W."/>
            <person name="O'Hara G."/>
            <person name="Chain P."/>
            <person name="Ardley J."/>
            <person name="Brau L."/>
            <person name="Nandesena K."/>
            <person name="Tiwari R."/>
            <person name="Copeland A."/>
            <person name="Nolan M."/>
            <person name="Han C."/>
            <person name="Brettin T."/>
            <person name="Land M."/>
            <person name="Ovchinikova G."/>
            <person name="Ivanova N."/>
            <person name="Mavromatis K."/>
            <person name="Markowitz V."/>
            <person name="Kyrpides N."/>
            <person name="Melino V."/>
            <person name="Denton M."/>
            <person name="Yates R."/>
            <person name="Howieson J."/>
        </authorList>
    </citation>
    <scope>NUCLEOTIDE SEQUENCE [LARGE SCALE GENOMIC DNA]</scope>
    <source>
        <strain evidence="9 10">WSM1325</strain>
        <plasmid evidence="10">Plasmid pR132503</plasmid>
    </source>
</reference>